<dbReference type="AlphaFoldDB" id="A0A2I0WNX0"/>
<keyword evidence="3" id="KW-1185">Reference proteome</keyword>
<protein>
    <submittedName>
        <fullName evidence="2">Uncharacterized protein</fullName>
    </submittedName>
</protein>
<feature type="region of interest" description="Disordered" evidence="1">
    <location>
        <begin position="1"/>
        <end position="27"/>
    </location>
</feature>
<name>A0A2I0WNX0_9ASPA</name>
<accession>A0A2I0WNX0</accession>
<dbReference type="Proteomes" id="UP000233837">
    <property type="component" value="Unassembled WGS sequence"/>
</dbReference>
<dbReference type="EMBL" id="KZ502518">
    <property type="protein sequence ID" value="PKU77331.1"/>
    <property type="molecule type" value="Genomic_DNA"/>
</dbReference>
<dbReference type="PANTHER" id="PTHR33321:SF3">
    <property type="entry name" value="OS05G0582000 PROTEIN"/>
    <property type="match status" value="1"/>
</dbReference>
<organism evidence="2 3">
    <name type="scientific">Dendrobium catenatum</name>
    <dbReference type="NCBI Taxonomy" id="906689"/>
    <lineage>
        <taxon>Eukaryota</taxon>
        <taxon>Viridiplantae</taxon>
        <taxon>Streptophyta</taxon>
        <taxon>Embryophyta</taxon>
        <taxon>Tracheophyta</taxon>
        <taxon>Spermatophyta</taxon>
        <taxon>Magnoliopsida</taxon>
        <taxon>Liliopsida</taxon>
        <taxon>Asparagales</taxon>
        <taxon>Orchidaceae</taxon>
        <taxon>Epidendroideae</taxon>
        <taxon>Malaxideae</taxon>
        <taxon>Dendrobiinae</taxon>
        <taxon>Dendrobium</taxon>
    </lineage>
</organism>
<reference evidence="2 3" key="2">
    <citation type="journal article" date="2017" name="Nature">
        <title>The Apostasia genome and the evolution of orchids.</title>
        <authorList>
            <person name="Zhang G.Q."/>
            <person name="Liu K.W."/>
            <person name="Li Z."/>
            <person name="Lohaus R."/>
            <person name="Hsiao Y.Y."/>
            <person name="Niu S.C."/>
            <person name="Wang J.Y."/>
            <person name="Lin Y.C."/>
            <person name="Xu Q."/>
            <person name="Chen L.J."/>
            <person name="Yoshida K."/>
            <person name="Fujiwara S."/>
            <person name="Wang Z.W."/>
            <person name="Zhang Y.Q."/>
            <person name="Mitsuda N."/>
            <person name="Wang M."/>
            <person name="Liu G.H."/>
            <person name="Pecoraro L."/>
            <person name="Huang H.X."/>
            <person name="Xiao X.J."/>
            <person name="Lin M."/>
            <person name="Wu X.Y."/>
            <person name="Wu W.L."/>
            <person name="Chen Y.Y."/>
            <person name="Chang S.B."/>
            <person name="Sakamoto S."/>
            <person name="Ohme-Takagi M."/>
            <person name="Yagi M."/>
            <person name="Zeng S.J."/>
            <person name="Shen C.Y."/>
            <person name="Yeh C.M."/>
            <person name="Luo Y.B."/>
            <person name="Tsai W.C."/>
            <person name="Van de Peer Y."/>
            <person name="Liu Z.J."/>
        </authorList>
    </citation>
    <scope>NUCLEOTIDE SEQUENCE [LARGE SCALE GENOMIC DNA]</scope>
    <source>
        <tissue evidence="2">The whole plant</tissue>
    </source>
</reference>
<dbReference type="OrthoDB" id="1924946at2759"/>
<dbReference type="PANTHER" id="PTHR33321">
    <property type="match status" value="1"/>
</dbReference>
<gene>
    <name evidence="2" type="ORF">MA16_Dca018962</name>
</gene>
<dbReference type="Pfam" id="PF04450">
    <property type="entry name" value="BSP"/>
    <property type="match status" value="1"/>
</dbReference>
<evidence type="ECO:0000313" key="3">
    <source>
        <dbReference type="Proteomes" id="UP000233837"/>
    </source>
</evidence>
<dbReference type="InterPro" id="IPR007541">
    <property type="entry name" value="Uncharacterised_BSP"/>
</dbReference>
<proteinExistence type="predicted"/>
<evidence type="ECO:0000256" key="1">
    <source>
        <dbReference type="SAM" id="MobiDB-lite"/>
    </source>
</evidence>
<evidence type="ECO:0000313" key="2">
    <source>
        <dbReference type="EMBL" id="PKU77331.1"/>
    </source>
</evidence>
<sequence>MEAQPTSHAARTADQARPDNSIEEPTAASSANLTSLCRLSTVLAVTAISLWANYEASKGFDITVLEAPGASLAARHYNLMFVSNGGAARAILNASTFIEQTLYPDTKHFPYKPINSVTLRVSDHNLTRAVILTTAAGGGGDFVILVSPNVIADREAEKAVVAAVYEGMARVWVRDGRGMAPAAVVDAVVGYICGAAGFGREADYANEAAEGCEATVGFVRYCEERRPGFVARLNKAMEEKWDDGIWDSALGTSGRVVCSGFRARLGWVPERVVNSTGTMVELLQLD</sequence>
<reference evidence="2 3" key="1">
    <citation type="journal article" date="2016" name="Sci. Rep.">
        <title>The Dendrobium catenatum Lindl. genome sequence provides insights into polysaccharide synthase, floral development and adaptive evolution.</title>
        <authorList>
            <person name="Zhang G.Q."/>
            <person name="Xu Q."/>
            <person name="Bian C."/>
            <person name="Tsai W.C."/>
            <person name="Yeh C.M."/>
            <person name="Liu K.W."/>
            <person name="Yoshida K."/>
            <person name="Zhang L.S."/>
            <person name="Chang S.B."/>
            <person name="Chen F."/>
            <person name="Shi Y."/>
            <person name="Su Y.Y."/>
            <person name="Zhang Y.Q."/>
            <person name="Chen L.J."/>
            <person name="Yin Y."/>
            <person name="Lin M."/>
            <person name="Huang H."/>
            <person name="Deng H."/>
            <person name="Wang Z.W."/>
            <person name="Zhu S.L."/>
            <person name="Zhao X."/>
            <person name="Deng C."/>
            <person name="Niu S.C."/>
            <person name="Huang J."/>
            <person name="Wang M."/>
            <person name="Liu G.H."/>
            <person name="Yang H.J."/>
            <person name="Xiao X.J."/>
            <person name="Hsiao Y.Y."/>
            <person name="Wu W.L."/>
            <person name="Chen Y.Y."/>
            <person name="Mitsuda N."/>
            <person name="Ohme-Takagi M."/>
            <person name="Luo Y.B."/>
            <person name="Van de Peer Y."/>
            <person name="Liu Z.J."/>
        </authorList>
    </citation>
    <scope>NUCLEOTIDE SEQUENCE [LARGE SCALE GENOMIC DNA]</scope>
    <source>
        <tissue evidence="2">The whole plant</tissue>
    </source>
</reference>